<dbReference type="InterPro" id="IPR002156">
    <property type="entry name" value="RNaseH_domain"/>
</dbReference>
<evidence type="ECO:0000313" key="2">
    <source>
        <dbReference type="EMBL" id="PKU72524.1"/>
    </source>
</evidence>
<dbReference type="PANTHER" id="PTHR47723:SF19">
    <property type="entry name" value="POLYNUCLEOTIDYL TRANSFERASE, RIBONUCLEASE H-LIKE SUPERFAMILY PROTEIN"/>
    <property type="match status" value="1"/>
</dbReference>
<dbReference type="InterPro" id="IPR036397">
    <property type="entry name" value="RNaseH_sf"/>
</dbReference>
<dbReference type="AlphaFoldDB" id="A0A2I0WA46"/>
<evidence type="ECO:0000259" key="1">
    <source>
        <dbReference type="Pfam" id="PF13456"/>
    </source>
</evidence>
<feature type="domain" description="RNase H type-1" evidence="1">
    <location>
        <begin position="32"/>
        <end position="149"/>
    </location>
</feature>
<dbReference type="EMBL" id="KZ502819">
    <property type="protein sequence ID" value="PKU72524.1"/>
    <property type="molecule type" value="Genomic_DNA"/>
</dbReference>
<organism evidence="2 3">
    <name type="scientific">Dendrobium catenatum</name>
    <dbReference type="NCBI Taxonomy" id="906689"/>
    <lineage>
        <taxon>Eukaryota</taxon>
        <taxon>Viridiplantae</taxon>
        <taxon>Streptophyta</taxon>
        <taxon>Embryophyta</taxon>
        <taxon>Tracheophyta</taxon>
        <taxon>Spermatophyta</taxon>
        <taxon>Magnoliopsida</taxon>
        <taxon>Liliopsida</taxon>
        <taxon>Asparagales</taxon>
        <taxon>Orchidaceae</taxon>
        <taxon>Epidendroideae</taxon>
        <taxon>Malaxideae</taxon>
        <taxon>Dendrobiinae</taxon>
        <taxon>Dendrobium</taxon>
    </lineage>
</organism>
<gene>
    <name evidence="2" type="ORF">MA16_Dca008579</name>
</gene>
<dbReference type="Gene3D" id="3.30.420.10">
    <property type="entry name" value="Ribonuclease H-like superfamily/Ribonuclease H"/>
    <property type="match status" value="1"/>
</dbReference>
<keyword evidence="3" id="KW-1185">Reference proteome</keyword>
<name>A0A2I0WA46_9ASPA</name>
<dbReference type="GO" id="GO:0003676">
    <property type="term" value="F:nucleic acid binding"/>
    <property type="evidence" value="ECO:0007669"/>
    <property type="project" value="InterPro"/>
</dbReference>
<proteinExistence type="predicted"/>
<dbReference type="PANTHER" id="PTHR47723">
    <property type="entry name" value="OS05G0353850 PROTEIN"/>
    <property type="match status" value="1"/>
</dbReference>
<reference evidence="2 3" key="2">
    <citation type="journal article" date="2017" name="Nature">
        <title>The Apostasia genome and the evolution of orchids.</title>
        <authorList>
            <person name="Zhang G.Q."/>
            <person name="Liu K.W."/>
            <person name="Li Z."/>
            <person name="Lohaus R."/>
            <person name="Hsiao Y.Y."/>
            <person name="Niu S.C."/>
            <person name="Wang J.Y."/>
            <person name="Lin Y.C."/>
            <person name="Xu Q."/>
            <person name="Chen L.J."/>
            <person name="Yoshida K."/>
            <person name="Fujiwara S."/>
            <person name="Wang Z.W."/>
            <person name="Zhang Y.Q."/>
            <person name="Mitsuda N."/>
            <person name="Wang M."/>
            <person name="Liu G.H."/>
            <person name="Pecoraro L."/>
            <person name="Huang H.X."/>
            <person name="Xiao X.J."/>
            <person name="Lin M."/>
            <person name="Wu X.Y."/>
            <person name="Wu W.L."/>
            <person name="Chen Y.Y."/>
            <person name="Chang S.B."/>
            <person name="Sakamoto S."/>
            <person name="Ohme-Takagi M."/>
            <person name="Yagi M."/>
            <person name="Zeng S.J."/>
            <person name="Shen C.Y."/>
            <person name="Yeh C.M."/>
            <person name="Luo Y.B."/>
            <person name="Tsai W.C."/>
            <person name="Van de Peer Y."/>
            <person name="Liu Z.J."/>
        </authorList>
    </citation>
    <scope>NUCLEOTIDE SEQUENCE [LARGE SCALE GENOMIC DNA]</scope>
    <source>
        <tissue evidence="2">The whole plant</tissue>
    </source>
</reference>
<dbReference type="SUPFAM" id="SSF53098">
    <property type="entry name" value="Ribonuclease H-like"/>
    <property type="match status" value="1"/>
</dbReference>
<dbReference type="GO" id="GO:0004523">
    <property type="term" value="F:RNA-DNA hybrid ribonuclease activity"/>
    <property type="evidence" value="ECO:0007669"/>
    <property type="project" value="InterPro"/>
</dbReference>
<accession>A0A2I0WA46</accession>
<dbReference type="STRING" id="906689.A0A2I0WA46"/>
<dbReference type="CDD" id="cd06222">
    <property type="entry name" value="RNase_H_like"/>
    <property type="match status" value="1"/>
</dbReference>
<dbReference type="InterPro" id="IPR053151">
    <property type="entry name" value="RNase_H-like"/>
</dbReference>
<sequence length="184" mass="20695">MRLGLKLLIEPINKKEKLIYWRRPVYNCFKLNTDGSFNNLNAGCGGIIRDHKGMVVMAYAGSSPGTNALQAEIDNLLYGIQLCLSLGINNIWVEVDALLLIQYVNGYSMNNPNIFYKIWDIKNCLSRINFSISHILHEGNAVADGLAKLGCAMNDFLLFNDNSLPREIKGLTKLDRLGLPYMRI</sequence>
<dbReference type="Proteomes" id="UP000233837">
    <property type="component" value="Unassembled WGS sequence"/>
</dbReference>
<protein>
    <submittedName>
        <fullName evidence="2">Ribonuclease H protein</fullName>
    </submittedName>
</protein>
<evidence type="ECO:0000313" key="3">
    <source>
        <dbReference type="Proteomes" id="UP000233837"/>
    </source>
</evidence>
<dbReference type="InterPro" id="IPR044730">
    <property type="entry name" value="RNase_H-like_dom_plant"/>
</dbReference>
<reference evidence="2 3" key="1">
    <citation type="journal article" date="2016" name="Sci. Rep.">
        <title>The Dendrobium catenatum Lindl. genome sequence provides insights into polysaccharide synthase, floral development and adaptive evolution.</title>
        <authorList>
            <person name="Zhang G.Q."/>
            <person name="Xu Q."/>
            <person name="Bian C."/>
            <person name="Tsai W.C."/>
            <person name="Yeh C.M."/>
            <person name="Liu K.W."/>
            <person name="Yoshida K."/>
            <person name="Zhang L.S."/>
            <person name="Chang S.B."/>
            <person name="Chen F."/>
            <person name="Shi Y."/>
            <person name="Su Y.Y."/>
            <person name="Zhang Y.Q."/>
            <person name="Chen L.J."/>
            <person name="Yin Y."/>
            <person name="Lin M."/>
            <person name="Huang H."/>
            <person name="Deng H."/>
            <person name="Wang Z.W."/>
            <person name="Zhu S.L."/>
            <person name="Zhao X."/>
            <person name="Deng C."/>
            <person name="Niu S.C."/>
            <person name="Huang J."/>
            <person name="Wang M."/>
            <person name="Liu G.H."/>
            <person name="Yang H.J."/>
            <person name="Xiao X.J."/>
            <person name="Hsiao Y.Y."/>
            <person name="Wu W.L."/>
            <person name="Chen Y.Y."/>
            <person name="Mitsuda N."/>
            <person name="Ohme-Takagi M."/>
            <person name="Luo Y.B."/>
            <person name="Van de Peer Y."/>
            <person name="Liu Z.J."/>
        </authorList>
    </citation>
    <scope>NUCLEOTIDE SEQUENCE [LARGE SCALE GENOMIC DNA]</scope>
    <source>
        <tissue evidence="2">The whole plant</tissue>
    </source>
</reference>
<dbReference type="Pfam" id="PF13456">
    <property type="entry name" value="RVT_3"/>
    <property type="match status" value="1"/>
</dbReference>
<dbReference type="InterPro" id="IPR012337">
    <property type="entry name" value="RNaseH-like_sf"/>
</dbReference>